<dbReference type="PROSITE" id="PS50089">
    <property type="entry name" value="ZF_RING_2"/>
    <property type="match status" value="1"/>
</dbReference>
<reference evidence="13" key="2">
    <citation type="submission" date="2021-08" db="EMBL/GenBank/DDBJ databases">
        <authorList>
            <person name="Gostincar C."/>
            <person name="Sun X."/>
            <person name="Song Z."/>
            <person name="Gunde-Cimerman N."/>
        </authorList>
    </citation>
    <scope>NUCLEOTIDE SEQUENCE</scope>
    <source>
        <strain evidence="13">EXF-9911</strain>
    </source>
</reference>
<dbReference type="EMBL" id="JAHFXF010000197">
    <property type="protein sequence ID" value="KAG9693339.1"/>
    <property type="molecule type" value="Genomic_DNA"/>
</dbReference>
<evidence type="ECO:0000313" key="14">
    <source>
        <dbReference type="Proteomes" id="UP000779574"/>
    </source>
</evidence>
<feature type="domain" description="RING-type" evidence="12">
    <location>
        <begin position="19"/>
        <end position="222"/>
    </location>
</feature>
<evidence type="ECO:0000256" key="4">
    <source>
        <dbReference type="ARBA" id="ARBA00022679"/>
    </source>
</evidence>
<accession>A0A9P8ELZ1</accession>
<comment type="caution">
    <text evidence="13">The sequence shown here is derived from an EMBL/GenBank/DDBJ whole genome shotgun (WGS) entry which is preliminary data.</text>
</comment>
<dbReference type="InterPro" id="IPR044066">
    <property type="entry name" value="TRIAD_supradom"/>
</dbReference>
<dbReference type="EC" id="2.3.2.31" evidence="3"/>
<feature type="non-terminal residue" evidence="13">
    <location>
        <position position="383"/>
    </location>
</feature>
<feature type="domain" description="RING-type" evidence="11">
    <location>
        <begin position="23"/>
        <end position="68"/>
    </location>
</feature>
<dbReference type="Gene3D" id="3.30.40.10">
    <property type="entry name" value="Zinc/RING finger domain, C3HC4 (zinc finger)"/>
    <property type="match status" value="1"/>
</dbReference>
<dbReference type="GO" id="GO:0016567">
    <property type="term" value="P:protein ubiquitination"/>
    <property type="evidence" value="ECO:0007669"/>
    <property type="project" value="InterPro"/>
</dbReference>
<evidence type="ECO:0000259" key="11">
    <source>
        <dbReference type="PROSITE" id="PS50089"/>
    </source>
</evidence>
<keyword evidence="6" id="KW-0677">Repeat</keyword>
<evidence type="ECO:0000313" key="13">
    <source>
        <dbReference type="EMBL" id="KAG9693339.1"/>
    </source>
</evidence>
<reference evidence="13" key="1">
    <citation type="journal article" date="2021" name="J Fungi (Basel)">
        <title>Virulence traits and population genomics of the black yeast Aureobasidium melanogenum.</title>
        <authorList>
            <person name="Cernosa A."/>
            <person name="Sun X."/>
            <person name="Gostincar C."/>
            <person name="Fang C."/>
            <person name="Gunde-Cimerman N."/>
            <person name="Song Z."/>
        </authorList>
    </citation>
    <scope>NUCLEOTIDE SEQUENCE</scope>
    <source>
        <strain evidence="13">EXF-9911</strain>
    </source>
</reference>
<dbReference type="PROSITE" id="PS51873">
    <property type="entry name" value="TRIAD"/>
    <property type="match status" value="1"/>
</dbReference>
<dbReference type="OrthoDB" id="10009520at2759"/>
<evidence type="ECO:0000256" key="6">
    <source>
        <dbReference type="ARBA" id="ARBA00022737"/>
    </source>
</evidence>
<evidence type="ECO:0000256" key="7">
    <source>
        <dbReference type="ARBA" id="ARBA00022771"/>
    </source>
</evidence>
<evidence type="ECO:0000256" key="5">
    <source>
        <dbReference type="ARBA" id="ARBA00022723"/>
    </source>
</evidence>
<evidence type="ECO:0000256" key="9">
    <source>
        <dbReference type="ARBA" id="ARBA00022833"/>
    </source>
</evidence>
<keyword evidence="5" id="KW-0479">Metal-binding</keyword>
<dbReference type="Proteomes" id="UP000779574">
    <property type="component" value="Unassembled WGS sequence"/>
</dbReference>
<dbReference type="InterPro" id="IPR001841">
    <property type="entry name" value="Znf_RING"/>
</dbReference>
<dbReference type="InterPro" id="IPR002867">
    <property type="entry name" value="IBR_dom"/>
</dbReference>
<dbReference type="GO" id="GO:0061630">
    <property type="term" value="F:ubiquitin protein ligase activity"/>
    <property type="evidence" value="ECO:0007669"/>
    <property type="project" value="UniProtKB-EC"/>
</dbReference>
<evidence type="ECO:0000256" key="2">
    <source>
        <dbReference type="ARBA" id="ARBA00004906"/>
    </source>
</evidence>
<keyword evidence="7 10" id="KW-0863">Zinc-finger</keyword>
<protein>
    <recommendedName>
        <fullName evidence="3">RBR-type E3 ubiquitin transferase</fullName>
        <ecNumber evidence="3">2.3.2.31</ecNumber>
    </recommendedName>
</protein>
<keyword evidence="4" id="KW-0808">Transferase</keyword>
<proteinExistence type="predicted"/>
<organism evidence="13 14">
    <name type="scientific">Aureobasidium melanogenum</name>
    <name type="common">Aureobasidium pullulans var. melanogenum</name>
    <dbReference type="NCBI Taxonomy" id="46634"/>
    <lineage>
        <taxon>Eukaryota</taxon>
        <taxon>Fungi</taxon>
        <taxon>Dikarya</taxon>
        <taxon>Ascomycota</taxon>
        <taxon>Pezizomycotina</taxon>
        <taxon>Dothideomycetes</taxon>
        <taxon>Dothideomycetidae</taxon>
        <taxon>Dothideales</taxon>
        <taxon>Saccotheciaceae</taxon>
        <taxon>Aureobasidium</taxon>
    </lineage>
</organism>
<gene>
    <name evidence="13" type="ORF">KCU76_g6035</name>
</gene>
<comment type="catalytic activity">
    <reaction evidence="1">
        <text>[E2 ubiquitin-conjugating enzyme]-S-ubiquitinyl-L-cysteine + [acceptor protein]-L-lysine = [E2 ubiquitin-conjugating enzyme]-L-cysteine + [acceptor protein]-N(6)-ubiquitinyl-L-lysine.</text>
        <dbReference type="EC" id="2.3.2.31"/>
    </reaction>
</comment>
<evidence type="ECO:0000256" key="10">
    <source>
        <dbReference type="PROSITE-ProRule" id="PRU00175"/>
    </source>
</evidence>
<evidence type="ECO:0000256" key="1">
    <source>
        <dbReference type="ARBA" id="ARBA00001798"/>
    </source>
</evidence>
<dbReference type="InterPro" id="IPR031127">
    <property type="entry name" value="E3_UB_ligase_RBR"/>
</dbReference>
<dbReference type="Pfam" id="PF01485">
    <property type="entry name" value="IBR"/>
    <property type="match status" value="1"/>
</dbReference>
<dbReference type="PANTHER" id="PTHR11685">
    <property type="entry name" value="RBR FAMILY RING FINGER AND IBR DOMAIN-CONTAINING"/>
    <property type="match status" value="1"/>
</dbReference>
<dbReference type="SUPFAM" id="SSF57850">
    <property type="entry name" value="RING/U-box"/>
    <property type="match status" value="2"/>
</dbReference>
<dbReference type="Pfam" id="PF22605">
    <property type="entry name" value="IBR_2"/>
    <property type="match status" value="1"/>
</dbReference>
<dbReference type="InterPro" id="IPR013083">
    <property type="entry name" value="Znf_RING/FYVE/PHD"/>
</dbReference>
<evidence type="ECO:0000256" key="8">
    <source>
        <dbReference type="ARBA" id="ARBA00022786"/>
    </source>
</evidence>
<evidence type="ECO:0000256" key="3">
    <source>
        <dbReference type="ARBA" id="ARBA00012251"/>
    </source>
</evidence>
<sequence length="383" mass="43493">MGNSNSTPEATGMSGFTTITGDCIICCEENVQLASLPCGHPGYCSGCHTDELTNLQEENPRPSCSVCDLEIPLQILQPLLPTDLYGKMFDKIYVEWATPATERLYCANTDCANFIPPSAPPSSRGGRQCPRCREGTCLNCKRLVHNGTCVEDESLQEAIRVATENGGKPCPHCKEILYRGPGCAHMYREHHGCRHEWCFLCSRDWDDCKGSCEASHADVQRVQREIDEQEMAENLFEIAGRPRIRAVLGSMHIQFIMNREYIARINRADFINAHERIAAVLMEIRDLNAPIAPRALLAILRVGRQLFNHEFESVNMPFDDTYNANQRLNEMLLENFRRFRSQEFVAYEREVERTLFGIHGDDEPDANQLREEIRERLSSFGTI</sequence>
<dbReference type="GO" id="GO:0008270">
    <property type="term" value="F:zinc ion binding"/>
    <property type="evidence" value="ECO:0007669"/>
    <property type="project" value="UniProtKB-KW"/>
</dbReference>
<dbReference type="Gene3D" id="1.20.120.1750">
    <property type="match status" value="1"/>
</dbReference>
<keyword evidence="8" id="KW-0833">Ubl conjugation pathway</keyword>
<keyword evidence="9" id="KW-0862">Zinc</keyword>
<name>A0A9P8ELZ1_AURME</name>
<dbReference type="InterPro" id="IPR054694">
    <property type="entry name" value="Parkin-like_IBR"/>
</dbReference>
<evidence type="ECO:0000259" key="12">
    <source>
        <dbReference type="PROSITE" id="PS51873"/>
    </source>
</evidence>
<dbReference type="AlphaFoldDB" id="A0A9P8ELZ1"/>
<comment type="pathway">
    <text evidence="2">Protein modification; protein ubiquitination.</text>
</comment>